<dbReference type="InParanoid" id="A0A6P7FM88"/>
<organism evidence="2">
    <name type="scientific">Diabrotica virgifera virgifera</name>
    <name type="common">western corn rootworm</name>
    <dbReference type="NCBI Taxonomy" id="50390"/>
    <lineage>
        <taxon>Eukaryota</taxon>
        <taxon>Metazoa</taxon>
        <taxon>Ecdysozoa</taxon>
        <taxon>Arthropoda</taxon>
        <taxon>Hexapoda</taxon>
        <taxon>Insecta</taxon>
        <taxon>Pterygota</taxon>
        <taxon>Neoptera</taxon>
        <taxon>Endopterygota</taxon>
        <taxon>Coleoptera</taxon>
        <taxon>Polyphaga</taxon>
        <taxon>Cucujiformia</taxon>
        <taxon>Chrysomeloidea</taxon>
        <taxon>Chrysomelidae</taxon>
        <taxon>Galerucinae</taxon>
        <taxon>Diabroticina</taxon>
        <taxon>Diabroticites</taxon>
        <taxon>Diabrotica</taxon>
    </lineage>
</organism>
<evidence type="ECO:0000313" key="2">
    <source>
        <dbReference type="RefSeq" id="XP_028134108.1"/>
    </source>
</evidence>
<name>A0A6P7FM88_DIAVI</name>
<reference evidence="2" key="1">
    <citation type="submission" date="2025-08" db="UniProtKB">
        <authorList>
            <consortium name="RefSeq"/>
        </authorList>
    </citation>
    <scope>IDENTIFICATION</scope>
    <source>
        <tissue evidence="2">Whole insect</tissue>
    </source>
</reference>
<feature type="compositionally biased region" description="Polar residues" evidence="1">
    <location>
        <begin position="1"/>
        <end position="11"/>
    </location>
</feature>
<feature type="compositionally biased region" description="Acidic residues" evidence="1">
    <location>
        <begin position="78"/>
        <end position="100"/>
    </location>
</feature>
<gene>
    <name evidence="2" type="primary">LOC114329269</name>
</gene>
<sequence length="130" mass="14499">MTPSNIKSGFSATGIYPYSSDILPPEAFVPSRVIEDKNVEGPGLQDNEKQPVRVITPPPGPSNVSRKPPVTELRDSSDSEDDDESEANEDENNESEDDEYEPTKKYPLMKCLKHLKWYISMVQGNKGSIK</sequence>
<protein>
    <submittedName>
        <fullName evidence="2">Uncharacterized protein LOC114329269</fullName>
    </submittedName>
</protein>
<feature type="region of interest" description="Disordered" evidence="1">
    <location>
        <begin position="1"/>
        <end position="105"/>
    </location>
</feature>
<evidence type="ECO:0000256" key="1">
    <source>
        <dbReference type="SAM" id="MobiDB-lite"/>
    </source>
</evidence>
<accession>A0A6P7FM88</accession>
<dbReference type="AlphaFoldDB" id="A0A6P7FM88"/>
<proteinExistence type="predicted"/>
<dbReference type="RefSeq" id="XP_028134108.1">
    <property type="nucleotide sequence ID" value="XM_028278307.1"/>
</dbReference>